<dbReference type="EMBL" id="KN837108">
    <property type="protein sequence ID" value="KIJ46157.1"/>
    <property type="molecule type" value="Genomic_DNA"/>
</dbReference>
<proteinExistence type="predicted"/>
<evidence type="ECO:0000313" key="2">
    <source>
        <dbReference type="Proteomes" id="UP000054279"/>
    </source>
</evidence>
<keyword evidence="2" id="KW-1185">Reference proteome</keyword>
<gene>
    <name evidence="1" type="ORF">M422DRAFT_250192</name>
</gene>
<dbReference type="Gene3D" id="3.30.420.10">
    <property type="entry name" value="Ribonuclease H-like superfamily/Ribonuclease H"/>
    <property type="match status" value="1"/>
</dbReference>
<evidence type="ECO:0000313" key="1">
    <source>
        <dbReference type="EMBL" id="KIJ46157.1"/>
    </source>
</evidence>
<dbReference type="Proteomes" id="UP000054279">
    <property type="component" value="Unassembled WGS sequence"/>
</dbReference>
<dbReference type="OrthoDB" id="6511194at2759"/>
<organism evidence="1 2">
    <name type="scientific">Sphaerobolus stellatus (strain SS14)</name>
    <dbReference type="NCBI Taxonomy" id="990650"/>
    <lineage>
        <taxon>Eukaryota</taxon>
        <taxon>Fungi</taxon>
        <taxon>Dikarya</taxon>
        <taxon>Basidiomycota</taxon>
        <taxon>Agaricomycotina</taxon>
        <taxon>Agaricomycetes</taxon>
        <taxon>Phallomycetidae</taxon>
        <taxon>Geastrales</taxon>
        <taxon>Sphaerobolaceae</taxon>
        <taxon>Sphaerobolus</taxon>
    </lineage>
</organism>
<dbReference type="GO" id="GO:0003676">
    <property type="term" value="F:nucleic acid binding"/>
    <property type="evidence" value="ECO:0007669"/>
    <property type="project" value="InterPro"/>
</dbReference>
<dbReference type="PANTHER" id="PTHR35871:SF1">
    <property type="entry name" value="CXC1-LIKE CYSTEINE CLUSTER ASSOCIATED WITH KDZ TRANSPOSASES DOMAIN-CONTAINING PROTEIN"/>
    <property type="match status" value="1"/>
</dbReference>
<accession>A0A0C9VU35</accession>
<protein>
    <recommendedName>
        <fullName evidence="3">Tc1-like transposase DDE domain-containing protein</fullName>
    </recommendedName>
</protein>
<dbReference type="InterPro" id="IPR036397">
    <property type="entry name" value="RNaseH_sf"/>
</dbReference>
<dbReference type="AlphaFoldDB" id="A0A0C9VU35"/>
<dbReference type="HOGENOM" id="CLU_005726_0_0_1"/>
<sequence length="340" mass="38525">MVTYDNDGNPIDPQGFEVEGGRFHIILVTHDESTFYANDRRKTAWGHSSDKAVPQPKGEGQSLMISDFFTSEWGHLVDSNEEAPIIFKAGKNQDGYFASEDLLKQVDKAIDIFEGKTKDWAIGLFLFDNAPSHQRRAPDALSAQKMPKNPLHGWTHKKGGPRMCPGQLPDGSSQDFYFPEDHLLMPENGLRAQCEGFKCEPGRTDCCCRRLLFTQPDFVNQKSHLEELIISRNHICDFYPKFHCELNFIEQYWGAAKLCYHASPWTKNMEEIEANVIAALDDIPLTQIRRYANRSAKFIDAYIKGLNGAQAAWAAQKYHGHCVLPENILRELEVSQAMAS</sequence>
<evidence type="ECO:0008006" key="3">
    <source>
        <dbReference type="Google" id="ProtNLM"/>
    </source>
</evidence>
<dbReference type="PANTHER" id="PTHR35871">
    <property type="entry name" value="EXPRESSED PROTEIN"/>
    <property type="match status" value="1"/>
</dbReference>
<name>A0A0C9VU35_SPHS4</name>
<reference evidence="1 2" key="1">
    <citation type="submission" date="2014-06" db="EMBL/GenBank/DDBJ databases">
        <title>Evolutionary Origins and Diversification of the Mycorrhizal Mutualists.</title>
        <authorList>
            <consortium name="DOE Joint Genome Institute"/>
            <consortium name="Mycorrhizal Genomics Consortium"/>
            <person name="Kohler A."/>
            <person name="Kuo A."/>
            <person name="Nagy L.G."/>
            <person name="Floudas D."/>
            <person name="Copeland A."/>
            <person name="Barry K.W."/>
            <person name="Cichocki N."/>
            <person name="Veneault-Fourrey C."/>
            <person name="LaButti K."/>
            <person name="Lindquist E.A."/>
            <person name="Lipzen A."/>
            <person name="Lundell T."/>
            <person name="Morin E."/>
            <person name="Murat C."/>
            <person name="Riley R."/>
            <person name="Ohm R."/>
            <person name="Sun H."/>
            <person name="Tunlid A."/>
            <person name="Henrissat B."/>
            <person name="Grigoriev I.V."/>
            <person name="Hibbett D.S."/>
            <person name="Martin F."/>
        </authorList>
    </citation>
    <scope>NUCLEOTIDE SEQUENCE [LARGE SCALE GENOMIC DNA]</scope>
    <source>
        <strain evidence="1 2">SS14</strain>
    </source>
</reference>